<name>A0A1F4ZWT3_9BACT</name>
<feature type="transmembrane region" description="Helical" evidence="1">
    <location>
        <begin position="60"/>
        <end position="79"/>
    </location>
</feature>
<proteinExistence type="predicted"/>
<dbReference type="STRING" id="1797263.A2397_04775"/>
<organism evidence="2 3">
    <name type="scientific">Candidatus Amesbacteria bacterium RIFOXYB1_FULL_44_23</name>
    <dbReference type="NCBI Taxonomy" id="1797263"/>
    <lineage>
        <taxon>Bacteria</taxon>
        <taxon>Candidatus Amesiibacteriota</taxon>
    </lineage>
</organism>
<evidence type="ECO:0000313" key="2">
    <source>
        <dbReference type="EMBL" id="OGD09864.1"/>
    </source>
</evidence>
<gene>
    <name evidence="2" type="ORF">A2397_04775</name>
</gene>
<dbReference type="Proteomes" id="UP000176424">
    <property type="component" value="Unassembled WGS sequence"/>
</dbReference>
<keyword evidence="1" id="KW-0472">Membrane</keyword>
<evidence type="ECO:0000256" key="1">
    <source>
        <dbReference type="SAM" id="Phobius"/>
    </source>
</evidence>
<comment type="caution">
    <text evidence="2">The sequence shown here is derived from an EMBL/GenBank/DDBJ whole genome shotgun (WGS) entry which is preliminary data.</text>
</comment>
<dbReference type="AlphaFoldDB" id="A0A1F4ZWT3"/>
<sequence length="92" mass="9424">MKFDRETGEGKLTLAEIARGVVIGATGLTGAAALGLLQILGSAAGAEASRQGFLTLKEQLTLASVPVGILVLGTLRTFADNPLVSQIFDAIK</sequence>
<evidence type="ECO:0000313" key="3">
    <source>
        <dbReference type="Proteomes" id="UP000176424"/>
    </source>
</evidence>
<feature type="transmembrane region" description="Helical" evidence="1">
    <location>
        <begin position="21"/>
        <end position="40"/>
    </location>
</feature>
<dbReference type="EMBL" id="MEXR01000020">
    <property type="protein sequence ID" value="OGD09864.1"/>
    <property type="molecule type" value="Genomic_DNA"/>
</dbReference>
<reference evidence="2 3" key="1">
    <citation type="journal article" date="2016" name="Nat. Commun.">
        <title>Thousands of microbial genomes shed light on interconnected biogeochemical processes in an aquifer system.</title>
        <authorList>
            <person name="Anantharaman K."/>
            <person name="Brown C.T."/>
            <person name="Hug L.A."/>
            <person name="Sharon I."/>
            <person name="Castelle C.J."/>
            <person name="Probst A.J."/>
            <person name="Thomas B.C."/>
            <person name="Singh A."/>
            <person name="Wilkins M.J."/>
            <person name="Karaoz U."/>
            <person name="Brodie E.L."/>
            <person name="Williams K.H."/>
            <person name="Hubbard S.S."/>
            <person name="Banfield J.F."/>
        </authorList>
    </citation>
    <scope>NUCLEOTIDE SEQUENCE [LARGE SCALE GENOMIC DNA]</scope>
</reference>
<protein>
    <submittedName>
        <fullName evidence="2">Uncharacterized protein</fullName>
    </submittedName>
</protein>
<keyword evidence="1" id="KW-0812">Transmembrane</keyword>
<accession>A0A1F4ZWT3</accession>
<keyword evidence="1" id="KW-1133">Transmembrane helix</keyword>